<dbReference type="Gene3D" id="2.60.120.10">
    <property type="entry name" value="Jelly Rolls"/>
    <property type="match status" value="1"/>
</dbReference>
<proteinExistence type="predicted"/>
<dbReference type="PANTHER" id="PTHR47823">
    <property type="entry name" value="ION_TRANS DOMAIN-CONTAINING PROTEIN"/>
    <property type="match status" value="1"/>
</dbReference>
<evidence type="ECO:0000256" key="4">
    <source>
        <dbReference type="ARBA" id="ARBA00022989"/>
    </source>
</evidence>
<evidence type="ECO:0000256" key="6">
    <source>
        <dbReference type="ARBA" id="ARBA00023136"/>
    </source>
</evidence>
<feature type="transmembrane region" description="Helical" evidence="9">
    <location>
        <begin position="309"/>
        <end position="329"/>
    </location>
</feature>
<feature type="compositionally biased region" description="Low complexity" evidence="8">
    <location>
        <begin position="1098"/>
        <end position="1111"/>
    </location>
</feature>
<dbReference type="SUPFAM" id="SSF51206">
    <property type="entry name" value="cAMP-binding domain-like"/>
    <property type="match status" value="1"/>
</dbReference>
<feature type="region of interest" description="Disordered" evidence="8">
    <location>
        <begin position="1239"/>
        <end position="1260"/>
    </location>
</feature>
<feature type="region of interest" description="Disordered" evidence="8">
    <location>
        <begin position="1444"/>
        <end position="1465"/>
    </location>
</feature>
<dbReference type="CDD" id="cd00038">
    <property type="entry name" value="CAP_ED"/>
    <property type="match status" value="1"/>
</dbReference>
<evidence type="ECO:0000256" key="3">
    <source>
        <dbReference type="ARBA" id="ARBA00022692"/>
    </source>
</evidence>
<dbReference type="InterPro" id="IPR000595">
    <property type="entry name" value="cNMP-bd_dom"/>
</dbReference>
<feature type="compositionally biased region" description="Polar residues" evidence="8">
    <location>
        <begin position="1786"/>
        <end position="1800"/>
    </location>
</feature>
<comment type="subcellular location">
    <subcellularLocation>
        <location evidence="1">Membrane</location>
        <topology evidence="1">Multi-pass membrane protein</topology>
    </subcellularLocation>
</comment>
<feature type="compositionally biased region" description="Polar residues" evidence="8">
    <location>
        <begin position="1334"/>
        <end position="1350"/>
    </location>
</feature>
<keyword evidence="3 9" id="KW-0812">Transmembrane</keyword>
<dbReference type="PROSITE" id="PS50042">
    <property type="entry name" value="CNMP_BINDING_3"/>
    <property type="match status" value="1"/>
</dbReference>
<feature type="compositionally biased region" description="Low complexity" evidence="8">
    <location>
        <begin position="1622"/>
        <end position="1662"/>
    </location>
</feature>
<dbReference type="SMART" id="SM00100">
    <property type="entry name" value="cNMP"/>
    <property type="match status" value="1"/>
</dbReference>
<feature type="transmembrane region" description="Helical" evidence="9">
    <location>
        <begin position="535"/>
        <end position="557"/>
    </location>
</feature>
<dbReference type="InterPro" id="IPR018490">
    <property type="entry name" value="cNMP-bd_dom_sf"/>
</dbReference>
<feature type="compositionally biased region" description="Basic residues" evidence="8">
    <location>
        <begin position="1811"/>
        <end position="1828"/>
    </location>
</feature>
<keyword evidence="6 9" id="KW-0472">Membrane</keyword>
<keyword evidence="12" id="KW-1185">Reference proteome</keyword>
<dbReference type="InterPro" id="IPR014710">
    <property type="entry name" value="RmlC-like_jellyroll"/>
</dbReference>
<dbReference type="Pfam" id="PF00520">
    <property type="entry name" value="Ion_trans"/>
    <property type="match status" value="1"/>
</dbReference>
<dbReference type="Proteomes" id="UP000054937">
    <property type="component" value="Unassembled WGS sequence"/>
</dbReference>
<keyword evidence="2" id="KW-0813">Transport</keyword>
<feature type="region of interest" description="Disordered" evidence="8">
    <location>
        <begin position="110"/>
        <end position="135"/>
    </location>
</feature>
<dbReference type="OrthoDB" id="421226at2759"/>
<feature type="region of interest" description="Disordered" evidence="8">
    <location>
        <begin position="1098"/>
        <end position="1132"/>
    </location>
</feature>
<feature type="compositionally biased region" description="Low complexity" evidence="8">
    <location>
        <begin position="1444"/>
        <end position="1460"/>
    </location>
</feature>
<evidence type="ECO:0000256" key="8">
    <source>
        <dbReference type="SAM" id="MobiDB-lite"/>
    </source>
</evidence>
<feature type="compositionally biased region" description="Low complexity" evidence="8">
    <location>
        <begin position="9"/>
        <end position="22"/>
    </location>
</feature>
<protein>
    <submittedName>
        <fullName evidence="11">Cyclic nucleotide-binding protein</fullName>
    </submittedName>
</protein>
<feature type="transmembrane region" description="Helical" evidence="9">
    <location>
        <begin position="457"/>
        <end position="478"/>
    </location>
</feature>
<dbReference type="EMBL" id="LDAU01000194">
    <property type="protein sequence ID" value="KRX00202.1"/>
    <property type="molecule type" value="Genomic_DNA"/>
</dbReference>
<feature type="coiled-coil region" evidence="7">
    <location>
        <begin position="278"/>
        <end position="306"/>
    </location>
</feature>
<feature type="compositionally biased region" description="Low complexity" evidence="8">
    <location>
        <begin position="1373"/>
        <end position="1401"/>
    </location>
</feature>
<keyword evidence="7" id="KW-0175">Coiled coil</keyword>
<dbReference type="PANTHER" id="PTHR47823:SF9">
    <property type="entry name" value="CHROMOSOME UNDETERMINED SCAFFOLD_10, WHOLE GENOME SHOTGUN SEQUENCE"/>
    <property type="match status" value="1"/>
</dbReference>
<dbReference type="OMA" id="NTWINEN"/>
<reference evidence="11 12" key="1">
    <citation type="journal article" date="2015" name="Sci. Rep.">
        <title>Genome of the facultative scuticociliatosis pathogen Pseudocohnilembus persalinus provides insight into its virulence through horizontal gene transfer.</title>
        <authorList>
            <person name="Xiong J."/>
            <person name="Wang G."/>
            <person name="Cheng J."/>
            <person name="Tian M."/>
            <person name="Pan X."/>
            <person name="Warren A."/>
            <person name="Jiang C."/>
            <person name="Yuan D."/>
            <person name="Miao W."/>
        </authorList>
    </citation>
    <scope>NUCLEOTIDE SEQUENCE [LARGE SCALE GENOMIC DNA]</scope>
    <source>
        <strain evidence="11">36N120E</strain>
    </source>
</reference>
<keyword evidence="5" id="KW-0406">Ion transport</keyword>
<feature type="compositionally biased region" description="Basic and acidic residues" evidence="8">
    <location>
        <begin position="854"/>
        <end position="863"/>
    </location>
</feature>
<feature type="coiled-coil region" evidence="7">
    <location>
        <begin position="167"/>
        <end position="222"/>
    </location>
</feature>
<feature type="region of interest" description="Disordered" evidence="8">
    <location>
        <begin position="1490"/>
        <end position="1578"/>
    </location>
</feature>
<feature type="compositionally biased region" description="Polar residues" evidence="8">
    <location>
        <begin position="1112"/>
        <end position="1132"/>
    </location>
</feature>
<feature type="domain" description="Cyclic nucleotide-binding" evidence="10">
    <location>
        <begin position="637"/>
        <end position="754"/>
    </location>
</feature>
<evidence type="ECO:0000256" key="2">
    <source>
        <dbReference type="ARBA" id="ARBA00022448"/>
    </source>
</evidence>
<feature type="region of interest" description="Disordered" evidence="8">
    <location>
        <begin position="1320"/>
        <end position="1406"/>
    </location>
</feature>
<feature type="compositionally biased region" description="Polar residues" evidence="8">
    <location>
        <begin position="1683"/>
        <end position="1703"/>
    </location>
</feature>
<feature type="transmembrane region" description="Helical" evidence="9">
    <location>
        <begin position="503"/>
        <end position="523"/>
    </location>
</feature>
<feature type="region of interest" description="Disordered" evidence="8">
    <location>
        <begin position="1602"/>
        <end position="1736"/>
    </location>
</feature>
<evidence type="ECO:0000256" key="5">
    <source>
        <dbReference type="ARBA" id="ARBA00023065"/>
    </source>
</evidence>
<feature type="compositionally biased region" description="Basic and acidic residues" evidence="8">
    <location>
        <begin position="821"/>
        <end position="831"/>
    </location>
</feature>
<evidence type="ECO:0000259" key="10">
    <source>
        <dbReference type="PROSITE" id="PS50042"/>
    </source>
</evidence>
<feature type="compositionally biased region" description="Basic and acidic residues" evidence="8">
    <location>
        <begin position="1248"/>
        <end position="1260"/>
    </location>
</feature>
<dbReference type="InterPro" id="IPR005821">
    <property type="entry name" value="Ion_trans_dom"/>
</dbReference>
<dbReference type="InParanoid" id="A0A0V0QDC1"/>
<name>A0A0V0QDC1_PSEPJ</name>
<dbReference type="SUPFAM" id="SSF81324">
    <property type="entry name" value="Voltage-gated potassium channels"/>
    <property type="match status" value="1"/>
</dbReference>
<evidence type="ECO:0000256" key="9">
    <source>
        <dbReference type="SAM" id="Phobius"/>
    </source>
</evidence>
<evidence type="ECO:0000256" key="7">
    <source>
        <dbReference type="SAM" id="Coils"/>
    </source>
</evidence>
<dbReference type="Gene3D" id="1.10.287.70">
    <property type="match status" value="1"/>
</dbReference>
<gene>
    <name evidence="11" type="ORF">PPERSA_10701</name>
</gene>
<dbReference type="GO" id="GO:0016020">
    <property type="term" value="C:membrane"/>
    <property type="evidence" value="ECO:0007669"/>
    <property type="project" value="UniProtKB-SubCell"/>
</dbReference>
<feature type="compositionally biased region" description="Basic residues" evidence="8">
    <location>
        <begin position="1529"/>
        <end position="1544"/>
    </location>
</feature>
<feature type="compositionally biased region" description="Basic and acidic residues" evidence="8">
    <location>
        <begin position="1515"/>
        <end position="1524"/>
    </location>
</feature>
<comment type="caution">
    <text evidence="11">The sequence shown here is derived from an EMBL/GenBank/DDBJ whole genome shotgun (WGS) entry which is preliminary data.</text>
</comment>
<feature type="compositionally biased region" description="Basic residues" evidence="8">
    <location>
        <begin position="1499"/>
        <end position="1514"/>
    </location>
</feature>
<evidence type="ECO:0000313" key="12">
    <source>
        <dbReference type="Proteomes" id="UP000054937"/>
    </source>
</evidence>
<feature type="region of interest" description="Disordered" evidence="8">
    <location>
        <begin position="57"/>
        <end position="77"/>
    </location>
</feature>
<evidence type="ECO:0000313" key="11">
    <source>
        <dbReference type="EMBL" id="KRX00202.1"/>
    </source>
</evidence>
<feature type="region of interest" description="Disordered" evidence="8">
    <location>
        <begin position="2024"/>
        <end position="2052"/>
    </location>
</feature>
<feature type="region of interest" description="Disordered" evidence="8">
    <location>
        <begin position="1"/>
        <end position="44"/>
    </location>
</feature>
<sequence length="2172" mass="255466">MNNSREKQQQQQQQNEELLQQQSSKKLEENSNSMGSSEKKESGMKFRFFNFFRRKSTQNQTFKSATSNDSGGKQGIQNLKNDIYAKDIKKKAIKGRISTFGSSLSINSKEEYQNKNKNKNGNQPRSSKFLALPSSSQSQEFYKNSQKMAKKNGVSQLSSTTLGISPLKDKIQKIENKQSEDKQEKKENIYDDFDLQDLKIIEETLRSNQSALEKELQEYKAKDEMAKIQEPLSDRAGRNWGRVKYQLLSFQKIKNIWINIKKYGTNVQALTGISKKQLDMTKQELLKKQEQNQKINKEKLKLLQQDGKFLFYWNYVLILIYFYTGYVSTVKVCFNDREEGWTEWGIEKMIDFLILIDIIVHFYTPIEKNSQIIFDRKQIAFQYIKTWFFIDILSILPLEALQYVMNADQFTLYHNLLSLPYYNDVLKIIKIPRFYSRFRFNIPDFKHIRVGTASVRLLKFLMNLILQIHILGCIWYYVAKIYDFGPNTWVYEMGKNQEQKAELYIISIYWCIQTLATVGFGDVRAYNTLEQIVSIFWMIVGVVSYSYTVGSLSTLLMEQDYKSYKNQKSQYIFDEFVKVTQLPLSFRKKIRDSLRQNSTRRVLDDTEKEELFEDMPPNQQLDVTRQMFKDIIKSIPFFQSTSIFFQKEILSYLNPVSFKRKEFIYMKGQHPRFVYFIQRGRVNLVVGKKDATFKSFVGGSYFGEIEVLYNVPRMFSVVCNEDCLFLQVEKDIFRFLLEKYAHVKRFIKQNMKIREISMLEALNKIDKFLEIDPNSKFWKKKQESYKQIIKNGRLKQRARTMDVFQRQMMTQSMNDNLHILESKKQKNDTKNKNQKSKKSGWNLLFGNYDEEESNSEKENDKSQNVDNRGNQNNEIIFQNMKTGIDENNGINNNNNNNNYKNCNFLQVQNQEVEVPMLSTEDKIRLQRRSTKTIEEYKSSDLLKFLKLEEEQSKIKMSRSKMIQNLNKFSRDYDLKQFQQKKSQSQKQENGQLQQGKHSLKNLQKKFKEQMDDSNKIQINIFDENQNLQNQENFQESEGNKVIEEIEEEDQDEESTKFGQNKYGKKNEFIFKNKSQNKFEDYLNERQLDKNSNENILKQGQQSNKNSQKSSNLSEDNISEKSQQIQENQDSDFENQNQNQLVNLGKQQAIDIQKQRFLEMQEQVKNLNKFGKIQYKEEKNEIETVIEEQEEETSFPSQQLIRDSVNFSQEVDKSLNLIQKSNQGRRKQSVNNLNLMTIPESSQNLQDDQNLKNKDEQKKLNQKEEYISEERKQLEKDMKMLNEIQKVDSDSDIQISVKKNENSITNQIIDQKNKVKEISENNQQDDENANQNENLSESGKKIQNQENLETISNKRRSQTYEKKNPSQKIFIQKQLSGNNNSLQKNKLNQNKNSNNKNNNKNSSDGKICKENQDIQNLSKSHRLSAQYRPSNYQKKSLFEEQFNKLENQSNSSSSNQNLNLKKQTDSSLSLEMQSSLYLGSNNNSLNEVIENLDGAEQGRKGKKNREKIKKEKKNKKNGEDKDLNEIMKQIQKKRNSSKYLKKKAEKKSIPENLHPLNPRHSDIQGASYRNQKQRMSNRRSMQTFISQNNQETYNMFKDIDEKVQKQKEKKKQKKGEKIKSDKINSSSFTSSSSSFSSSSSLSESESENSCENLSFKNNKNNQNNEEKQKKDQLFQEKESKKQNKVSISSFNNSQRKSQNNKLNNKFSFQSDSFSSSDSSEDKSQIKEQFQGSLTDEDEYFKESKESSYISINNANDQIKQKDSSTKHKKASNSQNSLKQEAKESSIRKNNFQQKNISNENSQNKERNDRLMQKQKKSNKQQKSLKKYKNLYKQSEKQVKKLQVKRKNDKKIIKLQSEQINYMIQKVQSFQQYFTVLNEKIKNIDTEKTIYLKNQNRLEIDLKNCKMQISKQKQKLAAQFGLANKKPSLPNSIFFLGNKSSKNNLEDEEIDTFINSVEKSSLNKNQQLSSQSQKYKNQNNQMGFLSEKNNNNNNLISISNLSLDKMESVLHSRNNSSTAFLQSNLKQTQQIQKENENQQQEQKQQGQFNLQNNDSSRYLIDNLQSQKTLNMDQKLETENKQIENYNYQECLLSDSNSLRQSEHLISDSQKLQIQNNNNNFKGRKISGFNLDQNQTSSKNHQSQLFKEQQITQKSEFETDNILLDEEFNYCKNCD</sequence>
<feature type="compositionally biased region" description="Low complexity" evidence="8">
    <location>
        <begin position="976"/>
        <end position="987"/>
    </location>
</feature>
<feature type="compositionally biased region" description="Low complexity" evidence="8">
    <location>
        <begin position="1704"/>
        <end position="1716"/>
    </location>
</feature>
<keyword evidence="4 9" id="KW-1133">Transmembrane helix</keyword>
<organism evidence="11 12">
    <name type="scientific">Pseudocohnilembus persalinus</name>
    <name type="common">Ciliate</name>
    <dbReference type="NCBI Taxonomy" id="266149"/>
    <lineage>
        <taxon>Eukaryota</taxon>
        <taxon>Sar</taxon>
        <taxon>Alveolata</taxon>
        <taxon>Ciliophora</taxon>
        <taxon>Intramacronucleata</taxon>
        <taxon>Oligohymenophorea</taxon>
        <taxon>Scuticociliatia</taxon>
        <taxon>Philasterida</taxon>
        <taxon>Pseudocohnilembidae</taxon>
        <taxon>Pseudocohnilembus</taxon>
    </lineage>
</organism>
<evidence type="ECO:0000256" key="1">
    <source>
        <dbReference type="ARBA" id="ARBA00004141"/>
    </source>
</evidence>
<accession>A0A0V0QDC1</accession>
<dbReference type="GO" id="GO:0005216">
    <property type="term" value="F:monoatomic ion channel activity"/>
    <property type="evidence" value="ECO:0007669"/>
    <property type="project" value="InterPro"/>
</dbReference>
<feature type="region of interest" description="Disordered" evidence="8">
    <location>
        <begin position="1750"/>
        <end position="1828"/>
    </location>
</feature>
<feature type="region of interest" description="Disordered" evidence="8">
    <location>
        <begin position="976"/>
        <end position="996"/>
    </location>
</feature>
<feature type="region of interest" description="Disordered" evidence="8">
    <location>
        <begin position="821"/>
        <end position="871"/>
    </location>
</feature>
<feature type="compositionally biased region" description="Basic and acidic residues" evidence="8">
    <location>
        <begin position="1663"/>
        <end position="1680"/>
    </location>
</feature>
<feature type="compositionally biased region" description="Basic and acidic residues" evidence="8">
    <location>
        <begin position="1801"/>
        <end position="1810"/>
    </location>
</feature>
<feature type="compositionally biased region" description="Low complexity" evidence="8">
    <location>
        <begin position="2024"/>
        <end position="2051"/>
    </location>
</feature>
<dbReference type="Pfam" id="PF00027">
    <property type="entry name" value="cNMP_binding"/>
    <property type="match status" value="1"/>
</dbReference>